<feature type="transmembrane region" description="Helical" evidence="8">
    <location>
        <begin position="405"/>
        <end position="424"/>
    </location>
</feature>
<gene>
    <name evidence="11" type="ORF">JOB18_049033</name>
</gene>
<feature type="transmembrane region" description="Helical" evidence="8">
    <location>
        <begin position="203"/>
        <end position="224"/>
    </location>
</feature>
<feature type="compositionally biased region" description="Basic and acidic residues" evidence="7">
    <location>
        <begin position="1300"/>
        <end position="1312"/>
    </location>
</feature>
<keyword evidence="5 8" id="KW-0472">Membrane</keyword>
<name>A0AAV6RFN5_SOLSE</name>
<comment type="caution">
    <text evidence="11">The sequence shown here is derived from an EMBL/GenBank/DDBJ whole genome shotgun (WGS) entry which is preliminary data.</text>
</comment>
<feature type="transmembrane region" description="Helical" evidence="8">
    <location>
        <begin position="179"/>
        <end position="197"/>
    </location>
</feature>
<evidence type="ECO:0000256" key="7">
    <source>
        <dbReference type="SAM" id="MobiDB-lite"/>
    </source>
</evidence>
<dbReference type="Pfam" id="PF13716">
    <property type="entry name" value="CRAL_TRIO_2"/>
    <property type="match status" value="1"/>
</dbReference>
<dbReference type="PANTHER" id="PTHR46607:SF1">
    <property type="entry name" value="SEC14 DOMAIN AND SPECTRIN REPEAT-CONTAINING PROTEIN 1"/>
    <property type="match status" value="1"/>
</dbReference>
<dbReference type="Proteomes" id="UP000693946">
    <property type="component" value="Linkage Group LG2"/>
</dbReference>
<dbReference type="GO" id="GO:0022857">
    <property type="term" value="F:transmembrane transporter activity"/>
    <property type="evidence" value="ECO:0007669"/>
    <property type="project" value="InterPro"/>
</dbReference>
<dbReference type="GO" id="GO:0005546">
    <property type="term" value="F:phosphatidylinositol-4,5-bisphosphate binding"/>
    <property type="evidence" value="ECO:0007669"/>
    <property type="project" value="TreeGrafter"/>
</dbReference>
<feature type="domain" description="CRAL-TRIO" evidence="9">
    <location>
        <begin position="545"/>
        <end position="711"/>
    </location>
</feature>
<dbReference type="InterPro" id="IPR005828">
    <property type="entry name" value="MFS_sugar_transport-like"/>
</dbReference>
<dbReference type="GO" id="GO:0010314">
    <property type="term" value="F:phosphatidylinositol-5-phosphate binding"/>
    <property type="evidence" value="ECO:0007669"/>
    <property type="project" value="TreeGrafter"/>
</dbReference>
<evidence type="ECO:0000256" key="4">
    <source>
        <dbReference type="ARBA" id="ARBA00022989"/>
    </source>
</evidence>
<evidence type="ECO:0000256" key="3">
    <source>
        <dbReference type="ARBA" id="ARBA00022737"/>
    </source>
</evidence>
<dbReference type="GO" id="GO:0043325">
    <property type="term" value="F:phosphatidylinositol-3,4-bisphosphate binding"/>
    <property type="evidence" value="ECO:0007669"/>
    <property type="project" value="TreeGrafter"/>
</dbReference>
<feature type="transmembrane region" description="Helical" evidence="8">
    <location>
        <begin position="236"/>
        <end position="260"/>
    </location>
</feature>
<evidence type="ECO:0000256" key="2">
    <source>
        <dbReference type="ARBA" id="ARBA00022692"/>
    </source>
</evidence>
<feature type="transmembrane region" description="Helical" evidence="8">
    <location>
        <begin position="266"/>
        <end position="284"/>
    </location>
</feature>
<reference evidence="11 12" key="1">
    <citation type="journal article" date="2021" name="Sci. Rep.">
        <title>Chromosome anchoring in Senegalese sole (Solea senegalensis) reveals sex-associated markers and genome rearrangements in flatfish.</title>
        <authorList>
            <person name="Guerrero-Cozar I."/>
            <person name="Gomez-Garrido J."/>
            <person name="Berbel C."/>
            <person name="Martinez-Blanch J.F."/>
            <person name="Alioto T."/>
            <person name="Claros M.G."/>
            <person name="Gagnaire P.A."/>
            <person name="Manchado M."/>
        </authorList>
    </citation>
    <scope>NUCLEOTIDE SEQUENCE [LARGE SCALE GENOMIC DNA]</scope>
    <source>
        <strain evidence="11">Sse05_10M</strain>
    </source>
</reference>
<evidence type="ECO:0000256" key="5">
    <source>
        <dbReference type="ARBA" id="ARBA00023136"/>
    </source>
</evidence>
<feature type="transmembrane region" description="Helical" evidence="8">
    <location>
        <begin position="21"/>
        <end position="44"/>
    </location>
</feature>
<evidence type="ECO:0000313" key="12">
    <source>
        <dbReference type="Proteomes" id="UP000693946"/>
    </source>
</evidence>
<feature type="transmembrane region" description="Helical" evidence="8">
    <location>
        <begin position="346"/>
        <end position="365"/>
    </location>
</feature>
<comment type="subcellular location">
    <subcellularLocation>
        <location evidence="1">Membrane</location>
        <topology evidence="1">Multi-pass membrane protein</topology>
    </subcellularLocation>
</comment>
<keyword evidence="12" id="KW-1185">Reference proteome</keyword>
<dbReference type="Pfam" id="PF00083">
    <property type="entry name" value="Sugar_tr"/>
    <property type="match status" value="1"/>
</dbReference>
<feature type="transmembrane region" description="Helical" evidence="8">
    <location>
        <begin position="147"/>
        <end position="167"/>
    </location>
</feature>
<dbReference type="GO" id="GO:0070273">
    <property type="term" value="F:phosphatidylinositol-4-phosphate binding"/>
    <property type="evidence" value="ECO:0007669"/>
    <property type="project" value="TreeGrafter"/>
</dbReference>
<feature type="region of interest" description="Disordered" evidence="7">
    <location>
        <begin position="1271"/>
        <end position="1312"/>
    </location>
</feature>
<evidence type="ECO:0000256" key="8">
    <source>
        <dbReference type="SAM" id="Phobius"/>
    </source>
</evidence>
<feature type="transmembrane region" description="Helical" evidence="8">
    <location>
        <begin position="430"/>
        <end position="453"/>
    </location>
</feature>
<feature type="compositionally biased region" description="Acidic residues" evidence="7">
    <location>
        <begin position="1271"/>
        <end position="1297"/>
    </location>
</feature>
<keyword evidence="3" id="KW-0677">Repeat</keyword>
<dbReference type="InterPro" id="IPR018159">
    <property type="entry name" value="Spectrin/alpha-actinin"/>
</dbReference>
<feature type="domain" description="Major facilitator superfamily (MFS) profile" evidence="10">
    <location>
        <begin position="102"/>
        <end position="518"/>
    </location>
</feature>
<keyword evidence="4 8" id="KW-1133">Transmembrane helix</keyword>
<dbReference type="PANTHER" id="PTHR46607">
    <property type="entry name" value="SEC14 DOMAIN AND SPECTRIN REPEAT-CONTAINING PROTEIN 1"/>
    <property type="match status" value="1"/>
</dbReference>
<comment type="similarity">
    <text evidence="6">Belongs to the SOLO family.</text>
</comment>
<dbReference type="PROSITE" id="PS50850">
    <property type="entry name" value="MFS"/>
    <property type="match status" value="1"/>
</dbReference>
<keyword evidence="2 8" id="KW-0812">Transmembrane</keyword>
<sequence length="1312" mass="147944">MQNYEESVSFLGTWGPFQRRVLFSICLTSIPGGYILLSVIFLLASPPHHCHIPALSNLSQDWIQASIPVQHEAGRSERSSCSRYELDLVQNLSAVENIHTQNLSVVQLEILLSNLKQEDCKDGWIYNNEYFESTAAIEFSLVCSDQWKIPLTSLVFFLGGLCGCLLSGQIADRIGRKPVLFGAITLISVFSTALSFAPSWPVFTLLFFLLGVGQIVGYIVAFVLGSEILMGSTRLLFSNLCLPFVAVISMMMLPATAYLVRNWRHLTLIMAVPGVACIPLWWLIPESPRWLVSRGRLREAELLLRSAAVENRVEPPQVIFKQIEKTTQKAESFNILDLLRTTNIRYITLILWLIWFSSSLSTFGLSFNLSSLNGNPFLNYILLSVVELPAYVSTWLAARSLPRRMSYIIFTLLGALALFLIQVTPHSLPALTLTLVLLGKYGILAGGGVMYMFTGELSPTVIRNTSMSSCAMFSRVGSSLSPYLLQLAVFYQYLPWIVVGSLSLLSILLSVFLPETFRQPLPDTIQQMKPPQRISWPGTCFPPAKDDGKFDWKMSNVNTEATNMLPILKKKLAFLSGGKDRRSGLILTIPLSSDQTSMEELSATLDYLLSIPSEKCKARGFTVIVDGRKSQWNIVKTVVLMLQNVIPAEVSLVCVVKPDEFWDKKVTHFCFWKEKDRLGFEVILVSATKLTRYIEPCQLTDDFGGSLDYDHNDWLNKRLVFEKFTKESTSLLDELSIINDSDKNSSVDKDKSTDCALLPSFDPETVLQTGHELLSELQQRRFNGSEGGGGGQGGPAWCPMEEELLAQPQVMKLLDSLREQYTRYQELCRQRNKRTQLDEIHTKVMQVVTWLQGPGSELLKTHQAIGDSIRAAQALQQKHEEIESQHSEWFAVYVELNQQIAALLSAGEEEEVVELKALQQQLSDVCYQQAAQLENRQNVLQSAQGFHSTTQELSQQLDGLLGMLCADVAPADGAAIQQNLKLLEEKLQTVEAGLTSLRQKGGLLMEQMCSQPQWSLEETERPAGEQQDNVQHIQAVMEEMQLRKQRCEDMVDVRRLKMLQMVQLFKCEEDALQAVEWLGELLDALLKTHIKMGDDAQETRTMLDKHRKFVDVAQSTYDYGRQLLQATVVLCQSLRCTTRSSGDTLPRLNRVWKQFSVSAEERQQRLELALNFHTTAEKVLEQGCFEAETLDEVDSTGKTLLDRLTMPVIFPDGSEQFFGSPSETATAAECIRERLLLVEERRLQLQGARLPDEEEEGVLNGHEQRLDVIGEELSEKDEQEEEEEEEEVVELEDEEVEVGQQDKELERSKQDC</sequence>
<proteinExistence type="inferred from homology"/>
<dbReference type="GO" id="GO:0032266">
    <property type="term" value="F:phosphatidylinositol-3-phosphate binding"/>
    <property type="evidence" value="ECO:0007669"/>
    <property type="project" value="TreeGrafter"/>
</dbReference>
<feature type="transmembrane region" description="Helical" evidence="8">
    <location>
        <begin position="377"/>
        <end position="398"/>
    </location>
</feature>
<dbReference type="GO" id="GO:0080025">
    <property type="term" value="F:phosphatidylinositol-3,5-bisphosphate binding"/>
    <property type="evidence" value="ECO:0007669"/>
    <property type="project" value="TreeGrafter"/>
</dbReference>
<dbReference type="InterPro" id="IPR056804">
    <property type="entry name" value="Spectrin_SESTD1"/>
</dbReference>
<dbReference type="PROSITE" id="PS50191">
    <property type="entry name" value="CRAL_TRIO"/>
    <property type="match status" value="1"/>
</dbReference>
<dbReference type="InterPro" id="IPR001251">
    <property type="entry name" value="CRAL-TRIO_dom"/>
</dbReference>
<dbReference type="InterPro" id="IPR005829">
    <property type="entry name" value="Sugar_transporter_CS"/>
</dbReference>
<evidence type="ECO:0000259" key="10">
    <source>
        <dbReference type="PROSITE" id="PS50850"/>
    </source>
</evidence>
<dbReference type="SMART" id="SM00150">
    <property type="entry name" value="SPEC"/>
    <property type="match status" value="2"/>
</dbReference>
<dbReference type="InterPro" id="IPR020846">
    <property type="entry name" value="MFS_dom"/>
</dbReference>
<evidence type="ECO:0000313" key="11">
    <source>
        <dbReference type="EMBL" id="KAG7504018.1"/>
    </source>
</evidence>
<evidence type="ECO:0000259" key="9">
    <source>
        <dbReference type="PROSITE" id="PS50191"/>
    </source>
</evidence>
<evidence type="ECO:0000256" key="6">
    <source>
        <dbReference type="ARBA" id="ARBA00038285"/>
    </source>
</evidence>
<dbReference type="Pfam" id="PF24915">
    <property type="entry name" value="Spectrin_SESTD1"/>
    <property type="match status" value="1"/>
</dbReference>
<organism evidence="11 12">
    <name type="scientific">Solea senegalensis</name>
    <name type="common">Senegalese sole</name>
    <dbReference type="NCBI Taxonomy" id="28829"/>
    <lineage>
        <taxon>Eukaryota</taxon>
        <taxon>Metazoa</taxon>
        <taxon>Chordata</taxon>
        <taxon>Craniata</taxon>
        <taxon>Vertebrata</taxon>
        <taxon>Euteleostomi</taxon>
        <taxon>Actinopterygii</taxon>
        <taxon>Neopterygii</taxon>
        <taxon>Teleostei</taxon>
        <taxon>Neoteleostei</taxon>
        <taxon>Acanthomorphata</taxon>
        <taxon>Carangaria</taxon>
        <taxon>Pleuronectiformes</taxon>
        <taxon>Pleuronectoidei</taxon>
        <taxon>Soleidae</taxon>
        <taxon>Solea</taxon>
    </lineage>
</organism>
<evidence type="ECO:0000256" key="1">
    <source>
        <dbReference type="ARBA" id="ARBA00004141"/>
    </source>
</evidence>
<dbReference type="PROSITE" id="PS00216">
    <property type="entry name" value="SUGAR_TRANSPORT_1"/>
    <property type="match status" value="1"/>
</dbReference>
<dbReference type="GO" id="GO:0016020">
    <property type="term" value="C:membrane"/>
    <property type="evidence" value="ECO:0007669"/>
    <property type="project" value="UniProtKB-SubCell"/>
</dbReference>
<dbReference type="EMBL" id="JAGKHQ010000012">
    <property type="protein sequence ID" value="KAG7504018.1"/>
    <property type="molecule type" value="Genomic_DNA"/>
</dbReference>
<protein>
    <submittedName>
        <fullName evidence="11">SEC14 domain and spectrin repeat-containing protein 1</fullName>
    </submittedName>
</protein>
<accession>A0AAV6RFN5</accession>